<evidence type="ECO:0000313" key="2">
    <source>
        <dbReference type="EMBL" id="KRY34490.1"/>
    </source>
</evidence>
<sequence>MIVVIWDGETAFQGLILNAVNYKTALTIINEKYGNSQLLIEEHLKSLQNLPVIMNQWDLKRLEKFVSDMEINIRDSTCSVSSRVDAINLVSITKRNFCGMDRQKDMYVGLRSRKVSTFPWREKKPVFPFLSNRKTVPREQYTTAALRATVRKACLICGEDHAMENCPKRGHPLASCKSKVKCRTEECSKRHHPLIPPNQDKPSVSENQPNTSAIKTANPHAVYHYEQLEELGRLAPEDLTPVMEIYDEFASNASTSLDTAAYLPTWDQVPHTIYNRRARRYPRPDGWMGKSAGAASYC</sequence>
<keyword evidence="3" id="KW-1185">Reference proteome</keyword>
<dbReference type="Proteomes" id="UP000054653">
    <property type="component" value="Unassembled WGS sequence"/>
</dbReference>
<dbReference type="EMBL" id="JYDI01001284">
    <property type="protein sequence ID" value="KRY34490.1"/>
    <property type="molecule type" value="Genomic_DNA"/>
</dbReference>
<dbReference type="AlphaFoldDB" id="A0A0V1BBW7"/>
<organism evidence="2 3">
    <name type="scientific">Trichinella britovi</name>
    <name type="common">Parasitic roundworm</name>
    <dbReference type="NCBI Taxonomy" id="45882"/>
    <lineage>
        <taxon>Eukaryota</taxon>
        <taxon>Metazoa</taxon>
        <taxon>Ecdysozoa</taxon>
        <taxon>Nematoda</taxon>
        <taxon>Enoplea</taxon>
        <taxon>Dorylaimia</taxon>
        <taxon>Trichinellida</taxon>
        <taxon>Trichinellidae</taxon>
        <taxon>Trichinella</taxon>
    </lineage>
</organism>
<protein>
    <submittedName>
        <fullName evidence="2">Uncharacterized protein</fullName>
    </submittedName>
</protein>
<feature type="compositionally biased region" description="Polar residues" evidence="1">
    <location>
        <begin position="200"/>
        <end position="211"/>
    </location>
</feature>
<accession>A0A0V1BBW7</accession>
<dbReference type="STRING" id="45882.A0A0V1BBW7"/>
<reference evidence="2 3" key="1">
    <citation type="submission" date="2015-01" db="EMBL/GenBank/DDBJ databases">
        <title>Evolution of Trichinella species and genotypes.</title>
        <authorList>
            <person name="Korhonen P.K."/>
            <person name="Edoardo P."/>
            <person name="Giuseppe L.R."/>
            <person name="Gasser R.B."/>
        </authorList>
    </citation>
    <scope>NUCLEOTIDE SEQUENCE [LARGE SCALE GENOMIC DNA]</scope>
    <source>
        <strain evidence="2">ISS120</strain>
    </source>
</reference>
<dbReference type="InterPro" id="IPR005312">
    <property type="entry name" value="DUF1759"/>
</dbReference>
<dbReference type="Pfam" id="PF03564">
    <property type="entry name" value="DUF1759"/>
    <property type="match status" value="1"/>
</dbReference>
<gene>
    <name evidence="2" type="ORF">T03_4912</name>
</gene>
<feature type="region of interest" description="Disordered" evidence="1">
    <location>
        <begin position="188"/>
        <end position="211"/>
    </location>
</feature>
<evidence type="ECO:0000313" key="3">
    <source>
        <dbReference type="Proteomes" id="UP000054653"/>
    </source>
</evidence>
<comment type="caution">
    <text evidence="2">The sequence shown here is derived from an EMBL/GenBank/DDBJ whole genome shotgun (WGS) entry which is preliminary data.</text>
</comment>
<name>A0A0V1BBW7_TRIBR</name>
<proteinExistence type="predicted"/>
<evidence type="ECO:0000256" key="1">
    <source>
        <dbReference type="SAM" id="MobiDB-lite"/>
    </source>
</evidence>